<dbReference type="InterPro" id="IPR005545">
    <property type="entry name" value="YCII"/>
</dbReference>
<dbReference type="Proteomes" id="UP000229699">
    <property type="component" value="Unassembled WGS sequence"/>
</dbReference>
<dbReference type="Gene3D" id="3.30.70.1060">
    <property type="entry name" value="Dimeric alpha+beta barrel"/>
    <property type="match status" value="1"/>
</dbReference>
<feature type="domain" description="YCII-related" evidence="2">
    <location>
        <begin position="1"/>
        <end position="86"/>
    </location>
</feature>
<protein>
    <recommendedName>
        <fullName evidence="2">YCII-related domain-containing protein</fullName>
    </recommendedName>
</protein>
<dbReference type="Pfam" id="PF03795">
    <property type="entry name" value="YCII"/>
    <property type="match status" value="1"/>
</dbReference>
<sequence>MKYFVITYIHADIVGWKKYLPTHVFYLHKLSENGTLVISGPFISTPHKSAMFILLTDSQEKAIKLIKKDPLMIHGLVSEYTIAEWNPIFGAFELKKNK</sequence>
<reference evidence="3 4" key="1">
    <citation type="submission" date="2017-09" db="EMBL/GenBank/DDBJ databases">
        <title>Depth-based differentiation of microbial function through sediment-hosted aquifers and enrichment of novel symbionts in the deep terrestrial subsurface.</title>
        <authorList>
            <person name="Probst A.J."/>
            <person name="Ladd B."/>
            <person name="Jarett J.K."/>
            <person name="Geller-Mcgrath D.E."/>
            <person name="Sieber C.M."/>
            <person name="Emerson J.B."/>
            <person name="Anantharaman K."/>
            <person name="Thomas B.C."/>
            <person name="Malmstrom R."/>
            <person name="Stieglmeier M."/>
            <person name="Klingl A."/>
            <person name="Woyke T."/>
            <person name="Ryan C.M."/>
            <person name="Banfield J.F."/>
        </authorList>
    </citation>
    <scope>NUCLEOTIDE SEQUENCE [LARGE SCALE GENOMIC DNA]</scope>
    <source>
        <strain evidence="3">CG22_combo_CG10-13_8_21_14_all_34_12</strain>
    </source>
</reference>
<dbReference type="SUPFAM" id="SSF54909">
    <property type="entry name" value="Dimeric alpha+beta barrel"/>
    <property type="match status" value="1"/>
</dbReference>
<evidence type="ECO:0000259" key="2">
    <source>
        <dbReference type="Pfam" id="PF03795"/>
    </source>
</evidence>
<comment type="similarity">
    <text evidence="1">Belongs to the YciI family.</text>
</comment>
<accession>A0A2H0C1Q5</accession>
<dbReference type="EMBL" id="PCTC01000022">
    <property type="protein sequence ID" value="PIP63679.1"/>
    <property type="molecule type" value="Genomic_DNA"/>
</dbReference>
<organism evidence="3 4">
    <name type="scientific">Candidatus Roizmanbacteria bacterium CG22_combo_CG10-13_8_21_14_all_34_12</name>
    <dbReference type="NCBI Taxonomy" id="1974860"/>
    <lineage>
        <taxon>Bacteria</taxon>
        <taxon>Candidatus Roizmaniibacteriota</taxon>
    </lineage>
</organism>
<dbReference type="PANTHER" id="PTHR37828">
    <property type="entry name" value="GSR2449 PROTEIN"/>
    <property type="match status" value="1"/>
</dbReference>
<evidence type="ECO:0000313" key="3">
    <source>
        <dbReference type="EMBL" id="PIP63679.1"/>
    </source>
</evidence>
<gene>
    <name evidence="3" type="ORF">COW97_01165</name>
</gene>
<evidence type="ECO:0000313" key="4">
    <source>
        <dbReference type="Proteomes" id="UP000229699"/>
    </source>
</evidence>
<comment type="caution">
    <text evidence="3">The sequence shown here is derived from an EMBL/GenBank/DDBJ whole genome shotgun (WGS) entry which is preliminary data.</text>
</comment>
<evidence type="ECO:0000256" key="1">
    <source>
        <dbReference type="ARBA" id="ARBA00007689"/>
    </source>
</evidence>
<proteinExistence type="inferred from homology"/>
<dbReference type="InterPro" id="IPR011008">
    <property type="entry name" value="Dimeric_a/b-barrel"/>
</dbReference>
<dbReference type="PANTHER" id="PTHR37828:SF1">
    <property type="entry name" value="YCII-RELATED DOMAIN-CONTAINING PROTEIN"/>
    <property type="match status" value="1"/>
</dbReference>
<dbReference type="AlphaFoldDB" id="A0A2H0C1Q5"/>
<name>A0A2H0C1Q5_9BACT</name>